<feature type="compositionally biased region" description="Basic and acidic residues" evidence="13">
    <location>
        <begin position="550"/>
        <end position="578"/>
    </location>
</feature>
<evidence type="ECO:0000256" key="5">
    <source>
        <dbReference type="ARBA" id="ARBA00022792"/>
    </source>
</evidence>
<dbReference type="AlphaFoldDB" id="A0A4V3SJC9"/>
<gene>
    <name evidence="16" type="ORF">EX30DRAFT_370454</name>
</gene>
<feature type="region of interest" description="Disordered" evidence="13">
    <location>
        <begin position="315"/>
        <end position="355"/>
    </location>
</feature>
<protein>
    <submittedName>
        <fullName evidence="16">P-loop containing nucleoside triphosphate hydrolase protein</fullName>
    </submittedName>
</protein>
<evidence type="ECO:0000256" key="12">
    <source>
        <dbReference type="RuleBase" id="RU003651"/>
    </source>
</evidence>
<feature type="compositionally biased region" description="Basic and acidic residues" evidence="13">
    <location>
        <begin position="339"/>
        <end position="349"/>
    </location>
</feature>
<dbReference type="Proteomes" id="UP000298138">
    <property type="component" value="Unassembled WGS sequence"/>
</dbReference>
<reference evidence="16 17" key="1">
    <citation type="submission" date="2019-04" db="EMBL/GenBank/DDBJ databases">
        <title>Comparative genomics and transcriptomics to analyze fruiting body development in filamentous ascomycetes.</title>
        <authorList>
            <consortium name="DOE Joint Genome Institute"/>
            <person name="Lutkenhaus R."/>
            <person name="Traeger S."/>
            <person name="Breuer J."/>
            <person name="Kuo A."/>
            <person name="Lipzen A."/>
            <person name="Pangilinan J."/>
            <person name="Dilworth D."/>
            <person name="Sandor L."/>
            <person name="Poggeler S."/>
            <person name="Barry K."/>
            <person name="Grigoriev I.V."/>
            <person name="Nowrousian M."/>
        </authorList>
    </citation>
    <scope>NUCLEOTIDE SEQUENCE [LARGE SCALE GENOMIC DNA]</scope>
    <source>
        <strain evidence="16 17">CBS 389.68</strain>
    </source>
</reference>
<evidence type="ECO:0000256" key="10">
    <source>
        <dbReference type="ARBA" id="ARBA00023136"/>
    </source>
</evidence>
<dbReference type="Pfam" id="PF08740">
    <property type="entry name" value="BCS1_N"/>
    <property type="match status" value="1"/>
</dbReference>
<dbReference type="GO" id="GO:0016887">
    <property type="term" value="F:ATP hydrolysis activity"/>
    <property type="evidence" value="ECO:0007669"/>
    <property type="project" value="InterPro"/>
</dbReference>
<evidence type="ECO:0000256" key="7">
    <source>
        <dbReference type="ARBA" id="ARBA00022840"/>
    </source>
</evidence>
<feature type="domain" description="AAA+ ATPase" evidence="14">
    <location>
        <begin position="242"/>
        <end position="407"/>
    </location>
</feature>
<dbReference type="PROSITE" id="PS00674">
    <property type="entry name" value="AAA"/>
    <property type="match status" value="1"/>
</dbReference>
<feature type="domain" description="BCS1 N-terminal" evidence="15">
    <location>
        <begin position="34"/>
        <end position="209"/>
    </location>
</feature>
<dbReference type="SUPFAM" id="SSF52540">
    <property type="entry name" value="P-loop containing nucleoside triphosphate hydrolases"/>
    <property type="match status" value="1"/>
</dbReference>
<dbReference type="InterPro" id="IPR003593">
    <property type="entry name" value="AAA+_ATPase"/>
</dbReference>
<keyword evidence="4 12" id="KW-0547">Nucleotide-binding</keyword>
<dbReference type="GO" id="GO:0005743">
    <property type="term" value="C:mitochondrial inner membrane"/>
    <property type="evidence" value="ECO:0007669"/>
    <property type="project" value="UniProtKB-SubCell"/>
</dbReference>
<dbReference type="InterPro" id="IPR003960">
    <property type="entry name" value="ATPase_AAA_CS"/>
</dbReference>
<evidence type="ECO:0000256" key="13">
    <source>
        <dbReference type="SAM" id="MobiDB-lite"/>
    </source>
</evidence>
<organism evidence="16 17">
    <name type="scientific">Ascodesmis nigricans</name>
    <dbReference type="NCBI Taxonomy" id="341454"/>
    <lineage>
        <taxon>Eukaryota</taxon>
        <taxon>Fungi</taxon>
        <taxon>Dikarya</taxon>
        <taxon>Ascomycota</taxon>
        <taxon>Pezizomycotina</taxon>
        <taxon>Pezizomycetes</taxon>
        <taxon>Pezizales</taxon>
        <taxon>Ascodesmidaceae</taxon>
        <taxon>Ascodesmis</taxon>
    </lineage>
</organism>
<dbReference type="InterPro" id="IPR050747">
    <property type="entry name" value="Mitochondrial_chaperone_BCS1"/>
</dbReference>
<dbReference type="STRING" id="341454.A0A4V3SJC9"/>
<keyword evidence="5" id="KW-0999">Mitochondrion inner membrane</keyword>
<dbReference type="EMBL" id="ML220114">
    <property type="protein sequence ID" value="TGZ83445.1"/>
    <property type="molecule type" value="Genomic_DNA"/>
</dbReference>
<feature type="compositionally biased region" description="Gly residues" evidence="13">
    <location>
        <begin position="579"/>
        <end position="589"/>
    </location>
</feature>
<evidence type="ECO:0000256" key="2">
    <source>
        <dbReference type="ARBA" id="ARBA00007448"/>
    </source>
</evidence>
<comment type="subcellular location">
    <subcellularLocation>
        <location evidence="1">Mitochondrion inner membrane</location>
        <topology evidence="1">Single-pass membrane protein</topology>
    </subcellularLocation>
</comment>
<evidence type="ECO:0000256" key="11">
    <source>
        <dbReference type="ARBA" id="ARBA00048778"/>
    </source>
</evidence>
<keyword evidence="7 12" id="KW-0067">ATP-binding</keyword>
<evidence type="ECO:0000259" key="15">
    <source>
        <dbReference type="SMART" id="SM01024"/>
    </source>
</evidence>
<dbReference type="Pfam" id="PF25426">
    <property type="entry name" value="AAA_lid_BCS1"/>
    <property type="match status" value="1"/>
</dbReference>
<keyword evidence="17" id="KW-1185">Reference proteome</keyword>
<name>A0A4V3SJC9_9PEZI</name>
<evidence type="ECO:0000313" key="16">
    <source>
        <dbReference type="EMBL" id="TGZ83445.1"/>
    </source>
</evidence>
<evidence type="ECO:0000259" key="14">
    <source>
        <dbReference type="SMART" id="SM00382"/>
    </source>
</evidence>
<dbReference type="InterPro" id="IPR057495">
    <property type="entry name" value="AAA_lid_BCS1"/>
</dbReference>
<sequence length="589" mass="66982">MSPISFDPISAAMSLLSSFGLSMDLVKYYPLLLMVIPLFWPWLQSLKERVSNYSYSLFWCSLEVERVHNEPYEQLHAWLSDHPSARSSKSFVLTHKYDDSAYNDMQNGFDNDGEGQEVAFTPGGLHEFWYKGYKIHCRRYRKVPELFYIDTIELSVRARSPHILKELYAEARAAWIQRDSTKTIIYREHATMDDWRRTVARFPRPLSTVVLPLSIKTNLLADVRDYLSPATERWYTARGIPYRRGYLLYGPPGTGKSSLSFALAGVFGLKVYVLSLASPKLTEERLTGLFATLPRRCILLLEDVDAAFISRTKPASTTEESTTTVTPEKTDGAPTDGTNGKDKAEKEKSGPPADSKISFSALLNAIDGVASREGRILIMTTNHIEKLDPALIRPGRVDMRIEFKLADTSVLIALFKRMFEIYPNEDPDAETADDMILTSAETKCKDEETKMILDELKINKPKTQQTTSQGRWFSERNKSDGDRFLKVNEDGQLVSKEKMDREAGNEDLDRMAEKFAKKVPSEKFSPADIQGFLLRFKRRPEEALAATGEWLKEKEEERIKQRGEKVEENKDEADKEQGGGEGWGLGSLW</sequence>
<evidence type="ECO:0000256" key="4">
    <source>
        <dbReference type="ARBA" id="ARBA00022741"/>
    </source>
</evidence>
<dbReference type="InterPro" id="IPR003959">
    <property type="entry name" value="ATPase_AAA_core"/>
</dbReference>
<dbReference type="PANTHER" id="PTHR23070">
    <property type="entry name" value="BCS1 AAA-TYPE ATPASE"/>
    <property type="match status" value="1"/>
</dbReference>
<dbReference type="InterPro" id="IPR014851">
    <property type="entry name" value="BCS1_N"/>
</dbReference>
<evidence type="ECO:0000256" key="3">
    <source>
        <dbReference type="ARBA" id="ARBA00022692"/>
    </source>
</evidence>
<dbReference type="GO" id="GO:0005524">
    <property type="term" value="F:ATP binding"/>
    <property type="evidence" value="ECO:0007669"/>
    <property type="project" value="UniProtKB-KW"/>
</dbReference>
<dbReference type="SMART" id="SM01024">
    <property type="entry name" value="BCS1_N"/>
    <property type="match status" value="1"/>
</dbReference>
<dbReference type="InParanoid" id="A0A4V3SJC9"/>
<dbReference type="OrthoDB" id="10251412at2759"/>
<accession>A0A4V3SJC9</accession>
<evidence type="ECO:0000256" key="8">
    <source>
        <dbReference type="ARBA" id="ARBA00022989"/>
    </source>
</evidence>
<keyword evidence="10" id="KW-0472">Membrane</keyword>
<keyword evidence="8" id="KW-1133">Transmembrane helix</keyword>
<evidence type="ECO:0000256" key="6">
    <source>
        <dbReference type="ARBA" id="ARBA00022801"/>
    </source>
</evidence>
<dbReference type="Pfam" id="PF00004">
    <property type="entry name" value="AAA"/>
    <property type="match status" value="2"/>
</dbReference>
<evidence type="ECO:0000313" key="17">
    <source>
        <dbReference type="Proteomes" id="UP000298138"/>
    </source>
</evidence>
<feature type="region of interest" description="Disordered" evidence="13">
    <location>
        <begin position="546"/>
        <end position="589"/>
    </location>
</feature>
<evidence type="ECO:0000256" key="1">
    <source>
        <dbReference type="ARBA" id="ARBA00004434"/>
    </source>
</evidence>
<evidence type="ECO:0000256" key="9">
    <source>
        <dbReference type="ARBA" id="ARBA00023128"/>
    </source>
</evidence>
<dbReference type="SMART" id="SM00382">
    <property type="entry name" value="AAA"/>
    <property type="match status" value="1"/>
</dbReference>
<comment type="catalytic activity">
    <reaction evidence="11">
        <text>ATP + H2O = ADP + phosphate + H(+)</text>
        <dbReference type="Rhea" id="RHEA:13065"/>
        <dbReference type="ChEBI" id="CHEBI:15377"/>
        <dbReference type="ChEBI" id="CHEBI:15378"/>
        <dbReference type="ChEBI" id="CHEBI:30616"/>
        <dbReference type="ChEBI" id="CHEBI:43474"/>
        <dbReference type="ChEBI" id="CHEBI:456216"/>
    </reaction>
    <physiologicalReaction direction="left-to-right" evidence="11">
        <dbReference type="Rhea" id="RHEA:13066"/>
    </physiologicalReaction>
</comment>
<dbReference type="InterPro" id="IPR027417">
    <property type="entry name" value="P-loop_NTPase"/>
</dbReference>
<keyword evidence="3" id="KW-0812">Transmembrane</keyword>
<feature type="compositionally biased region" description="Low complexity" evidence="13">
    <location>
        <begin position="315"/>
        <end position="327"/>
    </location>
</feature>
<proteinExistence type="inferred from homology"/>
<comment type="similarity">
    <text evidence="2">Belongs to the AAA ATPase family. BCS1 subfamily.</text>
</comment>
<keyword evidence="6 16" id="KW-0378">Hydrolase</keyword>
<dbReference type="Gene3D" id="3.40.50.300">
    <property type="entry name" value="P-loop containing nucleotide triphosphate hydrolases"/>
    <property type="match status" value="1"/>
</dbReference>
<keyword evidence="9" id="KW-0496">Mitochondrion</keyword>